<feature type="region of interest" description="Disordered" evidence="1">
    <location>
        <begin position="397"/>
        <end position="425"/>
    </location>
</feature>
<dbReference type="EMBL" id="JAGPXD010000003">
    <property type="protein sequence ID" value="KAH7361969.1"/>
    <property type="molecule type" value="Genomic_DNA"/>
</dbReference>
<accession>A0A8K0TC82</accession>
<dbReference type="Proteomes" id="UP000813385">
    <property type="component" value="Unassembled WGS sequence"/>
</dbReference>
<feature type="region of interest" description="Disordered" evidence="1">
    <location>
        <begin position="45"/>
        <end position="74"/>
    </location>
</feature>
<comment type="caution">
    <text evidence="2">The sequence shown here is derived from an EMBL/GenBank/DDBJ whole genome shotgun (WGS) entry which is preliminary data.</text>
</comment>
<dbReference type="OrthoDB" id="5383784at2759"/>
<evidence type="ECO:0000313" key="2">
    <source>
        <dbReference type="EMBL" id="KAH7361969.1"/>
    </source>
</evidence>
<feature type="compositionally biased region" description="Gly residues" evidence="1">
    <location>
        <begin position="413"/>
        <end position="425"/>
    </location>
</feature>
<proteinExistence type="predicted"/>
<gene>
    <name evidence="2" type="ORF">B0T11DRAFT_79169</name>
</gene>
<dbReference type="AlphaFoldDB" id="A0A8K0TC82"/>
<evidence type="ECO:0000256" key="1">
    <source>
        <dbReference type="SAM" id="MobiDB-lite"/>
    </source>
</evidence>
<name>A0A8K0TC82_9PEZI</name>
<keyword evidence="3" id="KW-1185">Reference proteome</keyword>
<sequence>MTRLGPLTAQALVSFLPSHLLFSQDLPNHDSQGRSPYDDEVLRPEADEEPTSDSAAAAANSQQYDGRGRPVNPETRRMNRDMIRAHNEVMQVIGVAEPDTGPSHAELEATRRYIDYEEVMGHRLLRIGRALEVAGVWGVNGFRARILVYRRYADISFFDLFHHERAQRSVASTFLTGLPTFLAGHALKMATHFWTPLRRRRRMLSPVLAYIRVHLQLYVFMQRVEIIPASRWFPSWKFFVPGLPSSPIPAPAPPEDLSAASLLRYAGAWAVNALPFASFVLWGHMWTRVTSFLWQEFYGRLPNTVHHRKNLPPTPPAAVMPDIADDEPRPPADEPPQQHRDEVVEVPGQDTTPNTPLVRRQSVFSSRGDDFGSDDEDEGGISATLISFDVEATDATDAPPGLWSAELRPSAGADGGGGSGSGGGPAAPPIYVDTMLTRLPACLASDIFTVITSYVVVAPYEAMALRLVARSYRQSMGLPFDDIYEPNIFHSITWRGALNFVGIELLHLSIAGDLWAMVTLMSLVLHLTEDEFKEMDAAAAAEVRAAAEDGPD</sequence>
<protein>
    <submittedName>
        <fullName evidence="2">Uncharacterized protein</fullName>
    </submittedName>
</protein>
<feature type="region of interest" description="Disordered" evidence="1">
    <location>
        <begin position="309"/>
        <end position="380"/>
    </location>
</feature>
<feature type="compositionally biased region" description="Basic and acidic residues" evidence="1">
    <location>
        <begin position="326"/>
        <end position="343"/>
    </location>
</feature>
<reference evidence="2" key="1">
    <citation type="journal article" date="2021" name="Nat. Commun.">
        <title>Genetic determinants of endophytism in the Arabidopsis root mycobiome.</title>
        <authorList>
            <person name="Mesny F."/>
            <person name="Miyauchi S."/>
            <person name="Thiergart T."/>
            <person name="Pickel B."/>
            <person name="Atanasova L."/>
            <person name="Karlsson M."/>
            <person name="Huettel B."/>
            <person name="Barry K.W."/>
            <person name="Haridas S."/>
            <person name="Chen C."/>
            <person name="Bauer D."/>
            <person name="Andreopoulos W."/>
            <person name="Pangilinan J."/>
            <person name="LaButti K."/>
            <person name="Riley R."/>
            <person name="Lipzen A."/>
            <person name="Clum A."/>
            <person name="Drula E."/>
            <person name="Henrissat B."/>
            <person name="Kohler A."/>
            <person name="Grigoriev I.V."/>
            <person name="Martin F.M."/>
            <person name="Hacquard S."/>
        </authorList>
    </citation>
    <scope>NUCLEOTIDE SEQUENCE</scope>
    <source>
        <strain evidence="2">MPI-CAGE-AT-0016</strain>
    </source>
</reference>
<evidence type="ECO:0000313" key="3">
    <source>
        <dbReference type="Proteomes" id="UP000813385"/>
    </source>
</evidence>
<organism evidence="2 3">
    <name type="scientific">Plectosphaerella cucumerina</name>
    <dbReference type="NCBI Taxonomy" id="40658"/>
    <lineage>
        <taxon>Eukaryota</taxon>
        <taxon>Fungi</taxon>
        <taxon>Dikarya</taxon>
        <taxon>Ascomycota</taxon>
        <taxon>Pezizomycotina</taxon>
        <taxon>Sordariomycetes</taxon>
        <taxon>Hypocreomycetidae</taxon>
        <taxon>Glomerellales</taxon>
        <taxon>Plectosphaerellaceae</taxon>
        <taxon>Plectosphaerella</taxon>
    </lineage>
</organism>